<accession>A0A7X1E8T1</accession>
<dbReference type="Proteomes" id="UP000526501">
    <property type="component" value="Unassembled WGS sequence"/>
</dbReference>
<dbReference type="Pfam" id="PF19571">
    <property type="entry name" value="ACT_8"/>
    <property type="match status" value="1"/>
</dbReference>
<dbReference type="Gene3D" id="3.30.2130.10">
    <property type="entry name" value="VC0802-like"/>
    <property type="match status" value="1"/>
</dbReference>
<evidence type="ECO:0000313" key="2">
    <source>
        <dbReference type="EMBL" id="MBC2606679.1"/>
    </source>
</evidence>
<dbReference type="InterPro" id="IPR002912">
    <property type="entry name" value="ACT_dom"/>
</dbReference>
<gene>
    <name evidence="2" type="ORF">H5P27_11555</name>
</gene>
<protein>
    <submittedName>
        <fullName evidence="2">ACT domain-containing protein</fullName>
    </submittedName>
</protein>
<keyword evidence="3" id="KW-1185">Reference proteome</keyword>
<evidence type="ECO:0000313" key="3">
    <source>
        <dbReference type="Proteomes" id="UP000526501"/>
    </source>
</evidence>
<dbReference type="EMBL" id="JACHVC010000012">
    <property type="protein sequence ID" value="MBC2606679.1"/>
    <property type="molecule type" value="Genomic_DNA"/>
</dbReference>
<proteinExistence type="predicted"/>
<dbReference type="AlphaFoldDB" id="A0A7X1E8T1"/>
<dbReference type="PANTHER" id="PTHR40099">
    <property type="entry name" value="ACETOLACTATE SYNTHASE, SMALL SUBUNIT"/>
    <property type="match status" value="1"/>
</dbReference>
<feature type="domain" description="ACT" evidence="1">
    <location>
        <begin position="8"/>
        <end position="82"/>
    </location>
</feature>
<dbReference type="SUPFAM" id="SSF55021">
    <property type="entry name" value="ACT-like"/>
    <property type="match status" value="2"/>
</dbReference>
<sequence length="139" mass="14796">MNCDLKRQLTISLENRPGVLSRVAKTLAAHSVNIRGICVQDSVEQGVVRLLAEPWEEALQTLQEAGFHPVQADVVELETHSVPGALGMIAGALGAEGINIEYAYGTEPVGGASSMSIVVKVSQSERAVEVIKSFELPSE</sequence>
<reference evidence="2 3" key="1">
    <citation type="submission" date="2020-07" db="EMBL/GenBank/DDBJ databases">
        <authorList>
            <person name="Feng X."/>
        </authorList>
    </citation>
    <scope>NUCLEOTIDE SEQUENCE [LARGE SCALE GENOMIC DNA]</scope>
    <source>
        <strain evidence="2 3">JCM23202</strain>
    </source>
</reference>
<dbReference type="InterPro" id="IPR045865">
    <property type="entry name" value="ACT-like_dom_sf"/>
</dbReference>
<dbReference type="InterPro" id="IPR045739">
    <property type="entry name" value="ACT_dom_pair"/>
</dbReference>
<dbReference type="PROSITE" id="PS51671">
    <property type="entry name" value="ACT"/>
    <property type="match status" value="1"/>
</dbReference>
<dbReference type="RefSeq" id="WP_185660546.1">
    <property type="nucleotide sequence ID" value="NZ_CAWPOO010000012.1"/>
</dbReference>
<evidence type="ECO:0000259" key="1">
    <source>
        <dbReference type="PROSITE" id="PS51671"/>
    </source>
</evidence>
<dbReference type="PANTHER" id="PTHR40099:SF1">
    <property type="entry name" value="ACETOLACTATE SYNTHASE, SMALL SUBUNIT"/>
    <property type="match status" value="1"/>
</dbReference>
<comment type="caution">
    <text evidence="2">The sequence shown here is derived from an EMBL/GenBank/DDBJ whole genome shotgun (WGS) entry which is preliminary data.</text>
</comment>
<organism evidence="2 3">
    <name type="scientific">Pelagicoccus albus</name>
    <dbReference type="NCBI Taxonomy" id="415222"/>
    <lineage>
        <taxon>Bacteria</taxon>
        <taxon>Pseudomonadati</taxon>
        <taxon>Verrucomicrobiota</taxon>
        <taxon>Opitutia</taxon>
        <taxon>Puniceicoccales</taxon>
        <taxon>Pelagicoccaceae</taxon>
        <taxon>Pelagicoccus</taxon>
    </lineage>
</organism>
<name>A0A7X1E8T1_9BACT</name>